<dbReference type="EMBL" id="CACVKT020004897">
    <property type="protein sequence ID" value="CAC5392073.1"/>
    <property type="molecule type" value="Genomic_DNA"/>
</dbReference>
<name>A0A6J8C6U0_MYTCO</name>
<proteinExistence type="predicted"/>
<reference evidence="2 3" key="1">
    <citation type="submission" date="2020-06" db="EMBL/GenBank/DDBJ databases">
        <authorList>
            <person name="Li R."/>
            <person name="Bekaert M."/>
        </authorList>
    </citation>
    <scope>NUCLEOTIDE SEQUENCE [LARGE SCALE GENOMIC DNA]</scope>
    <source>
        <strain evidence="3">wild</strain>
    </source>
</reference>
<evidence type="ECO:0000313" key="2">
    <source>
        <dbReference type="EMBL" id="CAC5392073.1"/>
    </source>
</evidence>
<sequence length="192" mass="21438">MGMGKKNKKRVVESLDDQDIDEPDSFHSQEEMAKSGKKLKLDKIAESAINQESVSHSSKKNNILKKDKDKISAKQNFLSGNVSMVTVSEKSSTNIHRKKSKHKADTEYSENVTENKGHTKLKQKDVNNSGTVTDMTEMAAKKENKHDEGGLGMNIAVITTQDDYDFIKYHLDMVPPHILMDKSQVIGDDSDG</sequence>
<organism evidence="2 3">
    <name type="scientific">Mytilus coruscus</name>
    <name type="common">Sea mussel</name>
    <dbReference type="NCBI Taxonomy" id="42192"/>
    <lineage>
        <taxon>Eukaryota</taxon>
        <taxon>Metazoa</taxon>
        <taxon>Spiralia</taxon>
        <taxon>Lophotrochozoa</taxon>
        <taxon>Mollusca</taxon>
        <taxon>Bivalvia</taxon>
        <taxon>Autobranchia</taxon>
        <taxon>Pteriomorphia</taxon>
        <taxon>Mytilida</taxon>
        <taxon>Mytiloidea</taxon>
        <taxon>Mytilidae</taxon>
        <taxon>Mytilinae</taxon>
        <taxon>Mytilus</taxon>
    </lineage>
</organism>
<feature type="compositionally biased region" description="Basic and acidic residues" evidence="1">
    <location>
        <begin position="24"/>
        <end position="45"/>
    </location>
</feature>
<dbReference type="Proteomes" id="UP000507470">
    <property type="component" value="Unassembled WGS sequence"/>
</dbReference>
<gene>
    <name evidence="2" type="ORF">MCOR_27039</name>
</gene>
<protein>
    <submittedName>
        <fullName evidence="2">Uncharacterized protein</fullName>
    </submittedName>
</protein>
<feature type="compositionally biased region" description="Acidic residues" evidence="1">
    <location>
        <begin position="14"/>
        <end position="23"/>
    </location>
</feature>
<evidence type="ECO:0000256" key="1">
    <source>
        <dbReference type="SAM" id="MobiDB-lite"/>
    </source>
</evidence>
<keyword evidence="3" id="KW-1185">Reference proteome</keyword>
<feature type="region of interest" description="Disordered" evidence="1">
    <location>
        <begin position="88"/>
        <end position="117"/>
    </location>
</feature>
<evidence type="ECO:0000313" key="3">
    <source>
        <dbReference type="Proteomes" id="UP000507470"/>
    </source>
</evidence>
<accession>A0A6J8C6U0</accession>
<feature type="region of interest" description="Disordered" evidence="1">
    <location>
        <begin position="1"/>
        <end position="67"/>
    </location>
</feature>
<dbReference type="AlphaFoldDB" id="A0A6J8C6U0"/>
<dbReference type="OrthoDB" id="6142602at2759"/>